<keyword evidence="5 11" id="KW-0067">ATP-binding</keyword>
<evidence type="ECO:0000256" key="11">
    <source>
        <dbReference type="PROSITE-ProRule" id="PRU00560"/>
    </source>
</evidence>
<dbReference type="PROSITE" id="PS51198">
    <property type="entry name" value="UVRD_HELICASE_ATP_BIND"/>
    <property type="match status" value="1"/>
</dbReference>
<evidence type="ECO:0000256" key="5">
    <source>
        <dbReference type="ARBA" id="ARBA00022840"/>
    </source>
</evidence>
<evidence type="ECO:0000256" key="7">
    <source>
        <dbReference type="ARBA" id="ARBA00023235"/>
    </source>
</evidence>
<keyword evidence="7" id="KW-0413">Isomerase</keyword>
<dbReference type="OrthoDB" id="9810135at2"/>
<evidence type="ECO:0000256" key="6">
    <source>
        <dbReference type="ARBA" id="ARBA00023125"/>
    </source>
</evidence>
<evidence type="ECO:0000256" key="4">
    <source>
        <dbReference type="ARBA" id="ARBA00022806"/>
    </source>
</evidence>
<dbReference type="PANTHER" id="PTHR11070">
    <property type="entry name" value="UVRD / RECB / PCRA DNA HELICASE FAMILY MEMBER"/>
    <property type="match status" value="1"/>
</dbReference>
<reference evidence="15 16" key="1">
    <citation type="journal article" date="2015" name="Stand. Genomic Sci.">
        <title>Genomic Encyclopedia of Bacterial and Archaeal Type Strains, Phase III: the genomes of soil and plant-associated and newly described type strains.</title>
        <authorList>
            <person name="Whitman W.B."/>
            <person name="Woyke T."/>
            <person name="Klenk H.P."/>
            <person name="Zhou Y."/>
            <person name="Lilburn T.G."/>
            <person name="Beck B.J."/>
            <person name="De Vos P."/>
            <person name="Vandamme P."/>
            <person name="Eisen J.A."/>
            <person name="Garrity G."/>
            <person name="Hugenholtz P."/>
            <person name="Kyrpides N.C."/>
        </authorList>
    </citation>
    <scope>NUCLEOTIDE SEQUENCE [LARGE SCALE GENOMIC DNA]</scope>
    <source>
        <strain evidence="15 16">CGMCC 1.10116</strain>
    </source>
</reference>
<dbReference type="EMBL" id="VLKZ01000013">
    <property type="protein sequence ID" value="TWI53275.1"/>
    <property type="molecule type" value="Genomic_DNA"/>
</dbReference>
<dbReference type="GO" id="GO:0000725">
    <property type="term" value="P:recombinational repair"/>
    <property type="evidence" value="ECO:0007669"/>
    <property type="project" value="TreeGrafter"/>
</dbReference>
<keyword evidence="16" id="KW-1185">Reference proteome</keyword>
<evidence type="ECO:0000313" key="16">
    <source>
        <dbReference type="Proteomes" id="UP000315711"/>
    </source>
</evidence>
<gene>
    <name evidence="15" type="ORF">IQ10_03409</name>
</gene>
<dbReference type="AlphaFoldDB" id="A0A562Q936"/>
<evidence type="ECO:0000256" key="1">
    <source>
        <dbReference type="ARBA" id="ARBA00009922"/>
    </source>
</evidence>
<dbReference type="InterPro" id="IPR014017">
    <property type="entry name" value="DNA_helicase_UvrD-like_C"/>
</dbReference>
<comment type="caution">
    <text evidence="15">The sequence shown here is derived from an EMBL/GenBank/DDBJ whole genome shotgun (WGS) entry which is preliminary data.</text>
</comment>
<evidence type="ECO:0000256" key="3">
    <source>
        <dbReference type="ARBA" id="ARBA00022801"/>
    </source>
</evidence>
<feature type="binding site" evidence="11">
    <location>
        <begin position="169"/>
        <end position="176"/>
    </location>
    <ligand>
        <name>ATP</name>
        <dbReference type="ChEBI" id="CHEBI:30616"/>
    </ligand>
</feature>
<evidence type="ECO:0000256" key="2">
    <source>
        <dbReference type="ARBA" id="ARBA00022741"/>
    </source>
</evidence>
<keyword evidence="3 11" id="KW-0378">Hydrolase</keyword>
<evidence type="ECO:0000256" key="10">
    <source>
        <dbReference type="ARBA" id="ARBA00048988"/>
    </source>
</evidence>
<dbReference type="GO" id="GO:0005524">
    <property type="term" value="F:ATP binding"/>
    <property type="evidence" value="ECO:0007669"/>
    <property type="project" value="UniProtKB-UniRule"/>
</dbReference>
<dbReference type="GO" id="GO:0003677">
    <property type="term" value="F:DNA binding"/>
    <property type="evidence" value="ECO:0007669"/>
    <property type="project" value="UniProtKB-KW"/>
</dbReference>
<dbReference type="Pfam" id="PF00580">
    <property type="entry name" value="UvrD-helicase"/>
    <property type="match status" value="1"/>
</dbReference>
<dbReference type="Gene3D" id="1.10.10.160">
    <property type="match status" value="1"/>
</dbReference>
<dbReference type="InterPro" id="IPR027417">
    <property type="entry name" value="P-loop_NTPase"/>
</dbReference>
<dbReference type="GO" id="GO:0033202">
    <property type="term" value="C:DNA helicase complex"/>
    <property type="evidence" value="ECO:0007669"/>
    <property type="project" value="TreeGrafter"/>
</dbReference>
<sequence>MQVAYYQDKLIHLPTCERDKWQQLYMASMRQEVTCIHCHTPLRMEIGIHAPAQFSHSQMTQECQTVASLMESKLQIKEQADENQNHSNNDSSIHLPKRRAISDSSVSEDRIWKEPETIKAIPTFHDKQTHENSKDLSGYRLTLKEKGIYLDDNQWSAVTTTEGPLLILAGAGSGKTRVLTTRTAYMLSELDYSPKEMILVTFTAKAAKEMKDRMRIYPGLDPAILQQLVVGTFHSIFYKMLLHHEPERWDAANLLKLEWQRQAMLKEAGREIDLDEKDFAFDQALTQISWWKNHLLSPEQVKAKDIWEERVSYLYKRYEQMRQAKRLFDFDDMLLGTHRLLSENPRLLKRYQQRFSYVSVDEFQDINKVQVELITMLTEPTKNLCVVGDDDQSIYAFRGSDPSYILSFKERYKNTKVVVLDENYRSNHEITSSANNVITTNRTRFQKTLRAQTSIDQAPLLFYPYDEEEEATMIVTDVKKQLENGAYPREFAVLFRTNSSARALLERFISSSIPFQLDADGESFYRRKSVRKILAYLRLAMNPDDSQAMSDLVGALFLKQHVIQDIKATSIMEDCTLVEALPHIPGLQAFQTKKLASLPEKFNQLKTMSPVEAISFIESSMGFNDYVKKQGNEGNKMERGSDDVRDLKVAANLHTSIHAFLEHTEHMVAKYDELRKQRGNIEAVQLMTIHRAKGLEFKHVYIIGAAEGGLPHDYALDAWREGDDKPLEEERRLMYVAMTRAEESLKVSTPMMRRGKKAFRSRFVREMQRFAPKQQLSQSERSR</sequence>
<dbReference type="GO" id="GO:0016887">
    <property type="term" value="F:ATP hydrolysis activity"/>
    <property type="evidence" value="ECO:0007669"/>
    <property type="project" value="RHEA"/>
</dbReference>
<dbReference type="PROSITE" id="PS51217">
    <property type="entry name" value="UVRD_HELICASE_CTER"/>
    <property type="match status" value="1"/>
</dbReference>
<dbReference type="CDD" id="cd17932">
    <property type="entry name" value="DEXQc_UvrD"/>
    <property type="match status" value="1"/>
</dbReference>
<comment type="catalytic activity">
    <reaction evidence="10">
        <text>ATP + H2O = ADP + phosphate + H(+)</text>
        <dbReference type="Rhea" id="RHEA:13065"/>
        <dbReference type="ChEBI" id="CHEBI:15377"/>
        <dbReference type="ChEBI" id="CHEBI:15378"/>
        <dbReference type="ChEBI" id="CHEBI:30616"/>
        <dbReference type="ChEBI" id="CHEBI:43474"/>
        <dbReference type="ChEBI" id="CHEBI:456216"/>
        <dbReference type="EC" id="5.6.2.4"/>
    </reaction>
</comment>
<keyword evidence="2 11" id="KW-0547">Nucleotide-binding</keyword>
<dbReference type="Gene3D" id="1.10.486.10">
    <property type="entry name" value="PCRA, domain 4"/>
    <property type="match status" value="1"/>
</dbReference>
<dbReference type="InterPro" id="IPR000212">
    <property type="entry name" value="DNA_helicase_UvrD/REP"/>
</dbReference>
<evidence type="ECO:0000256" key="9">
    <source>
        <dbReference type="ARBA" id="ARBA00034808"/>
    </source>
</evidence>
<evidence type="ECO:0000259" key="14">
    <source>
        <dbReference type="PROSITE" id="PS51217"/>
    </source>
</evidence>
<evidence type="ECO:0000259" key="13">
    <source>
        <dbReference type="PROSITE" id="PS51198"/>
    </source>
</evidence>
<feature type="domain" description="UvrD-like helicase ATP-binding" evidence="13">
    <location>
        <begin position="148"/>
        <end position="427"/>
    </location>
</feature>
<dbReference type="PANTHER" id="PTHR11070:SF2">
    <property type="entry name" value="ATP-DEPENDENT DNA HELICASE SRS2"/>
    <property type="match status" value="1"/>
</dbReference>
<dbReference type="GO" id="GO:0005829">
    <property type="term" value="C:cytosol"/>
    <property type="evidence" value="ECO:0007669"/>
    <property type="project" value="TreeGrafter"/>
</dbReference>
<keyword evidence="6" id="KW-0238">DNA-binding</keyword>
<proteinExistence type="inferred from homology"/>
<dbReference type="SUPFAM" id="SSF52540">
    <property type="entry name" value="P-loop containing nucleoside triphosphate hydrolases"/>
    <property type="match status" value="1"/>
</dbReference>
<feature type="domain" description="UvrD-like helicase C-terminal" evidence="14">
    <location>
        <begin position="428"/>
        <end position="694"/>
    </location>
</feature>
<evidence type="ECO:0000256" key="8">
    <source>
        <dbReference type="ARBA" id="ARBA00034617"/>
    </source>
</evidence>
<keyword evidence="4 11" id="KW-0347">Helicase</keyword>
<evidence type="ECO:0000313" key="15">
    <source>
        <dbReference type="EMBL" id="TWI53275.1"/>
    </source>
</evidence>
<organism evidence="15 16">
    <name type="scientific">Halalkalibacter nanhaiisediminis</name>
    <dbReference type="NCBI Taxonomy" id="688079"/>
    <lineage>
        <taxon>Bacteria</taxon>
        <taxon>Bacillati</taxon>
        <taxon>Bacillota</taxon>
        <taxon>Bacilli</taxon>
        <taxon>Bacillales</taxon>
        <taxon>Bacillaceae</taxon>
        <taxon>Halalkalibacter</taxon>
    </lineage>
</organism>
<dbReference type="GO" id="GO:0043138">
    <property type="term" value="F:3'-5' DNA helicase activity"/>
    <property type="evidence" value="ECO:0007669"/>
    <property type="project" value="UniProtKB-EC"/>
</dbReference>
<protein>
    <recommendedName>
        <fullName evidence="9">DNA 3'-5' helicase</fullName>
        <ecNumber evidence="9">5.6.2.4</ecNumber>
    </recommendedName>
</protein>
<dbReference type="CDD" id="cd18807">
    <property type="entry name" value="SF1_C_UvrD"/>
    <property type="match status" value="1"/>
</dbReference>
<comment type="similarity">
    <text evidence="1">Belongs to the helicase family. UvrD subfamily.</text>
</comment>
<dbReference type="EC" id="5.6.2.4" evidence="9"/>
<dbReference type="Proteomes" id="UP000315711">
    <property type="component" value="Unassembled WGS sequence"/>
</dbReference>
<feature type="region of interest" description="Disordered" evidence="12">
    <location>
        <begin position="79"/>
        <end position="108"/>
    </location>
</feature>
<dbReference type="InterPro" id="IPR013986">
    <property type="entry name" value="DExx_box_DNA_helicase_dom_sf"/>
</dbReference>
<dbReference type="Pfam" id="PF13361">
    <property type="entry name" value="UvrD_C"/>
    <property type="match status" value="1"/>
</dbReference>
<dbReference type="InterPro" id="IPR014016">
    <property type="entry name" value="UvrD-like_ATP-bd"/>
</dbReference>
<dbReference type="Gene3D" id="3.40.50.300">
    <property type="entry name" value="P-loop containing nucleotide triphosphate hydrolases"/>
    <property type="match status" value="2"/>
</dbReference>
<evidence type="ECO:0000256" key="12">
    <source>
        <dbReference type="SAM" id="MobiDB-lite"/>
    </source>
</evidence>
<comment type="catalytic activity">
    <reaction evidence="8">
        <text>Couples ATP hydrolysis with the unwinding of duplex DNA by translocating in the 3'-5' direction.</text>
        <dbReference type="EC" id="5.6.2.4"/>
    </reaction>
</comment>
<name>A0A562Q936_9BACI</name>
<dbReference type="RefSeq" id="WP_144451595.1">
    <property type="nucleotide sequence ID" value="NZ_VLKZ01000013.1"/>
</dbReference>
<accession>A0A562Q936</accession>